<dbReference type="PANTHER" id="PTHR46410:SF26">
    <property type="entry name" value="BULB-TYPE LECTIN DOMAIN-CONTAINING PROTEIN-RELATED"/>
    <property type="match status" value="1"/>
</dbReference>
<dbReference type="CDD" id="cd16100">
    <property type="entry name" value="ARID"/>
    <property type="match status" value="1"/>
</dbReference>
<evidence type="ECO:0000313" key="4">
    <source>
        <dbReference type="Proteomes" id="UP001151760"/>
    </source>
</evidence>
<dbReference type="InterPro" id="IPR001606">
    <property type="entry name" value="ARID_dom"/>
</dbReference>
<reference evidence="3" key="1">
    <citation type="journal article" date="2022" name="Int. J. Mol. Sci.">
        <title>Draft Genome of Tanacetum Coccineum: Genomic Comparison of Closely Related Tanacetum-Family Plants.</title>
        <authorList>
            <person name="Yamashiro T."/>
            <person name="Shiraishi A."/>
            <person name="Nakayama K."/>
            <person name="Satake H."/>
        </authorList>
    </citation>
    <scope>NUCLEOTIDE SEQUENCE</scope>
</reference>
<evidence type="ECO:0000256" key="1">
    <source>
        <dbReference type="SAM" id="MobiDB-lite"/>
    </source>
</evidence>
<keyword evidence="3" id="KW-0238">DNA-binding</keyword>
<dbReference type="PANTHER" id="PTHR46410">
    <property type="entry name" value="AT-RICH INTERACTIVE DOMAIN-CONTAINING PROTEIN 2"/>
    <property type="match status" value="1"/>
</dbReference>
<proteinExistence type="predicted"/>
<gene>
    <name evidence="3" type="ORF">Tco_0859081</name>
</gene>
<dbReference type="Gene3D" id="1.10.150.60">
    <property type="entry name" value="ARID DNA-binding domain"/>
    <property type="match status" value="1"/>
</dbReference>
<dbReference type="EMBL" id="BQNB010013116">
    <property type="protein sequence ID" value="GJT12039.1"/>
    <property type="molecule type" value="Genomic_DNA"/>
</dbReference>
<dbReference type="Proteomes" id="UP001151760">
    <property type="component" value="Unassembled WGS sequence"/>
</dbReference>
<feature type="domain" description="ARID" evidence="2">
    <location>
        <begin position="282"/>
        <end position="371"/>
    </location>
</feature>
<reference evidence="3" key="2">
    <citation type="submission" date="2022-01" db="EMBL/GenBank/DDBJ databases">
        <authorList>
            <person name="Yamashiro T."/>
            <person name="Shiraishi A."/>
            <person name="Satake H."/>
            <person name="Nakayama K."/>
        </authorList>
    </citation>
    <scope>NUCLEOTIDE SEQUENCE</scope>
</reference>
<evidence type="ECO:0000313" key="3">
    <source>
        <dbReference type="EMBL" id="GJT12039.1"/>
    </source>
</evidence>
<protein>
    <submittedName>
        <fullName evidence="3">ARID DNA-binding domain-containing protein</fullName>
    </submittedName>
</protein>
<dbReference type="Pfam" id="PF01388">
    <property type="entry name" value="ARID"/>
    <property type="match status" value="1"/>
</dbReference>
<comment type="caution">
    <text evidence="3">The sequence shown here is derived from an EMBL/GenBank/DDBJ whole genome shotgun (WGS) entry which is preliminary data.</text>
</comment>
<dbReference type="SUPFAM" id="SSF46774">
    <property type="entry name" value="ARID-like"/>
    <property type="match status" value="1"/>
</dbReference>
<feature type="region of interest" description="Disordered" evidence="1">
    <location>
        <begin position="434"/>
        <end position="453"/>
    </location>
</feature>
<name>A0ABQ5BGM3_9ASTR</name>
<organism evidence="3 4">
    <name type="scientific">Tanacetum coccineum</name>
    <dbReference type="NCBI Taxonomy" id="301880"/>
    <lineage>
        <taxon>Eukaryota</taxon>
        <taxon>Viridiplantae</taxon>
        <taxon>Streptophyta</taxon>
        <taxon>Embryophyta</taxon>
        <taxon>Tracheophyta</taxon>
        <taxon>Spermatophyta</taxon>
        <taxon>Magnoliopsida</taxon>
        <taxon>eudicotyledons</taxon>
        <taxon>Gunneridae</taxon>
        <taxon>Pentapetalae</taxon>
        <taxon>asterids</taxon>
        <taxon>campanulids</taxon>
        <taxon>Asterales</taxon>
        <taxon>Asteraceae</taxon>
        <taxon>Asteroideae</taxon>
        <taxon>Anthemideae</taxon>
        <taxon>Anthemidinae</taxon>
        <taxon>Tanacetum</taxon>
    </lineage>
</organism>
<dbReference type="GO" id="GO:0003677">
    <property type="term" value="F:DNA binding"/>
    <property type="evidence" value="ECO:0007669"/>
    <property type="project" value="UniProtKB-KW"/>
</dbReference>
<dbReference type="PROSITE" id="PS51011">
    <property type="entry name" value="ARID"/>
    <property type="match status" value="1"/>
</dbReference>
<evidence type="ECO:0000259" key="2">
    <source>
        <dbReference type="PROSITE" id="PS51011"/>
    </source>
</evidence>
<accession>A0ABQ5BGM3</accession>
<dbReference type="InterPro" id="IPR036431">
    <property type="entry name" value="ARID_dom_sf"/>
</dbReference>
<keyword evidence="4" id="KW-1185">Reference proteome</keyword>
<sequence>MQRDGERRYSLDKRAVDSLPKYSQRKRISFECKEMLKKRLEEIKAFNASNVRGTIKQKEVGSAIARKDKRARCYICIKRGHVFWKCQNKENAATPRTPIVENKTREPIVVEDEEVFKYLEDVHVKTNYMVEGTDFSNWNNICDAKRIESRSIVGQGFVITYGHDKCRISYMFGEEKMVYDGERDHGKEKGCEIDTREMVAKQNKFLEEYSESKDPKDACPLIKELEELEWNKNMVQDYLDDDYISVNGTLYAIKVNSFQRFISFLNLIKDDKLVYENWSVLSKRFEDMLKWFYLVYLGRDVLETLPPIIGRVKIDLLGLYKMVDSMGGYLGVSFGNKWKNVALIHGLTKEHDKEFKECYKRTIHLVKCYYETTLRAWYKNGLVKNGETEKVGCEKNPHEGVRSSRLQVVKDNTREHFKNIQGGETHFGVILESDNETDGDQVTDQRDEGNTSENYDFVVVT</sequence>